<evidence type="ECO:0000313" key="3">
    <source>
        <dbReference type="Proteomes" id="UP000266273"/>
    </source>
</evidence>
<reference evidence="2 3" key="1">
    <citation type="submission" date="2018-08" db="EMBL/GenBank/DDBJ databases">
        <title>Genomic Encyclopedia of Archaeal and Bacterial Type Strains, Phase II (KMG-II): from individual species to whole genera.</title>
        <authorList>
            <person name="Goeker M."/>
        </authorList>
    </citation>
    <scope>NUCLEOTIDE SEQUENCE [LARGE SCALE GENOMIC DNA]</scope>
    <source>
        <strain evidence="2 3">DSM 5002</strain>
    </source>
</reference>
<keyword evidence="1" id="KW-0812">Transmembrane</keyword>
<dbReference type="Proteomes" id="UP000266273">
    <property type="component" value="Unassembled WGS sequence"/>
</dbReference>
<accession>A0A397QF44</accession>
<dbReference type="AlphaFoldDB" id="A0A397QF44"/>
<evidence type="ECO:0000313" key="2">
    <source>
        <dbReference type="EMBL" id="RIA56674.1"/>
    </source>
</evidence>
<feature type="transmembrane region" description="Helical" evidence="1">
    <location>
        <begin position="47"/>
        <end position="65"/>
    </location>
</feature>
<gene>
    <name evidence="2" type="ORF">BXY53_1780</name>
</gene>
<protein>
    <submittedName>
        <fullName evidence="2">Uncharacterized protein</fullName>
    </submittedName>
</protein>
<comment type="caution">
    <text evidence="2">The sequence shown here is derived from an EMBL/GenBank/DDBJ whole genome shotgun (WGS) entry which is preliminary data.</text>
</comment>
<sequence length="73" mass="8134">MAFLDDLRNTIALYYQTNTELALWVTIAIVAGVFLLVMLILPAFRRFMALVIVISVVLVALLINFGHDVARGL</sequence>
<evidence type="ECO:0000256" key="1">
    <source>
        <dbReference type="SAM" id="Phobius"/>
    </source>
</evidence>
<keyword evidence="1" id="KW-0472">Membrane</keyword>
<keyword evidence="3" id="KW-1185">Reference proteome</keyword>
<proteinExistence type="predicted"/>
<dbReference type="RefSeq" id="WP_119061444.1">
    <property type="nucleotide sequence ID" value="NZ_QXDF01000001.1"/>
</dbReference>
<feature type="transmembrane region" description="Helical" evidence="1">
    <location>
        <begin position="21"/>
        <end position="41"/>
    </location>
</feature>
<dbReference type="EMBL" id="QXDF01000001">
    <property type="protein sequence ID" value="RIA56674.1"/>
    <property type="molecule type" value="Genomic_DNA"/>
</dbReference>
<keyword evidence="1" id="KW-1133">Transmembrane helix</keyword>
<organism evidence="2 3">
    <name type="scientific">Dichotomicrobium thermohalophilum</name>
    <dbReference type="NCBI Taxonomy" id="933063"/>
    <lineage>
        <taxon>Bacteria</taxon>
        <taxon>Pseudomonadati</taxon>
        <taxon>Pseudomonadota</taxon>
        <taxon>Alphaproteobacteria</taxon>
        <taxon>Hyphomicrobiales</taxon>
        <taxon>Hyphomicrobiaceae</taxon>
        <taxon>Dichotomicrobium</taxon>
    </lineage>
</organism>
<name>A0A397QF44_9HYPH</name>